<feature type="domain" description="Pyrrolo-quinoline quinone repeat" evidence="2">
    <location>
        <begin position="57"/>
        <end position="166"/>
    </location>
</feature>
<dbReference type="PANTHER" id="PTHR34512">
    <property type="entry name" value="CELL SURFACE PROTEIN"/>
    <property type="match status" value="1"/>
</dbReference>
<evidence type="ECO:0000256" key="1">
    <source>
        <dbReference type="SAM" id="Phobius"/>
    </source>
</evidence>
<keyword evidence="1" id="KW-0812">Transmembrane</keyword>
<feature type="non-terminal residue" evidence="3">
    <location>
        <position position="313"/>
    </location>
</feature>
<dbReference type="InterPro" id="IPR002372">
    <property type="entry name" value="PQQ_rpt_dom"/>
</dbReference>
<dbReference type="InterPro" id="IPR011047">
    <property type="entry name" value="Quinoprotein_ADH-like_sf"/>
</dbReference>
<dbReference type="EMBL" id="UINC01055089">
    <property type="protein sequence ID" value="SVB73574.1"/>
    <property type="molecule type" value="Genomic_DNA"/>
</dbReference>
<dbReference type="Pfam" id="PF13360">
    <property type="entry name" value="PQQ_2"/>
    <property type="match status" value="2"/>
</dbReference>
<organism evidence="3">
    <name type="scientific">marine metagenome</name>
    <dbReference type="NCBI Taxonomy" id="408172"/>
    <lineage>
        <taxon>unclassified sequences</taxon>
        <taxon>metagenomes</taxon>
        <taxon>ecological metagenomes</taxon>
    </lineage>
</organism>
<sequence>MTRFLEIGSTLVKSLDHHHMSTKFGTLVFNSVLTILLLVVFVGCSRVGTAQGWSGGVVVDESLIIGSMDGQLLSINVETGRHDWAPTLLRVDEDKDDRRAIYGTPAVYKGVVFVGSYDGKMHAYALDNGVLLDTEPIADEIVGGVLIEDGVLYVGSSDGFMHAYDISIRGQEVTMERKWQFQTGSSIWSTPQVFENLLIFSSLDHNIYALDLSCNTCIEGGATKWVYETGAAVASSPLVSDGEVYIGSFDGNFYSLDAMSGIENWRFTGASNWYWGRAVTDRTAVYAPSLDGSLYALDKNDGNLRWESKTKGA</sequence>
<dbReference type="InterPro" id="IPR018391">
    <property type="entry name" value="PQQ_b-propeller_rpt"/>
</dbReference>
<dbReference type="SMART" id="SM00564">
    <property type="entry name" value="PQQ"/>
    <property type="match status" value="6"/>
</dbReference>
<dbReference type="InterPro" id="IPR015943">
    <property type="entry name" value="WD40/YVTN_repeat-like_dom_sf"/>
</dbReference>
<dbReference type="SUPFAM" id="SSF50998">
    <property type="entry name" value="Quinoprotein alcohol dehydrogenase-like"/>
    <property type="match status" value="1"/>
</dbReference>
<feature type="transmembrane region" description="Helical" evidence="1">
    <location>
        <begin position="24"/>
        <end position="44"/>
    </location>
</feature>
<evidence type="ECO:0000313" key="3">
    <source>
        <dbReference type="EMBL" id="SVB73574.1"/>
    </source>
</evidence>
<feature type="domain" description="Pyrrolo-quinoline quinone repeat" evidence="2">
    <location>
        <begin position="218"/>
        <end position="310"/>
    </location>
</feature>
<gene>
    <name evidence="3" type="ORF">METZ01_LOCUS226428</name>
</gene>
<dbReference type="AlphaFoldDB" id="A0A382GFT9"/>
<keyword evidence="1" id="KW-0472">Membrane</keyword>
<accession>A0A382GFT9</accession>
<evidence type="ECO:0000259" key="2">
    <source>
        <dbReference type="Pfam" id="PF13360"/>
    </source>
</evidence>
<keyword evidence="1" id="KW-1133">Transmembrane helix</keyword>
<name>A0A382GFT9_9ZZZZ</name>
<dbReference type="PANTHER" id="PTHR34512:SF30">
    <property type="entry name" value="OUTER MEMBRANE PROTEIN ASSEMBLY FACTOR BAMB"/>
    <property type="match status" value="1"/>
</dbReference>
<reference evidence="3" key="1">
    <citation type="submission" date="2018-05" db="EMBL/GenBank/DDBJ databases">
        <authorList>
            <person name="Lanie J.A."/>
            <person name="Ng W.-L."/>
            <person name="Kazmierczak K.M."/>
            <person name="Andrzejewski T.M."/>
            <person name="Davidsen T.M."/>
            <person name="Wayne K.J."/>
            <person name="Tettelin H."/>
            <person name="Glass J.I."/>
            <person name="Rusch D."/>
            <person name="Podicherti R."/>
            <person name="Tsui H.-C.T."/>
            <person name="Winkler M.E."/>
        </authorList>
    </citation>
    <scope>NUCLEOTIDE SEQUENCE</scope>
</reference>
<protein>
    <recommendedName>
        <fullName evidence="2">Pyrrolo-quinoline quinone repeat domain-containing protein</fullName>
    </recommendedName>
</protein>
<proteinExistence type="predicted"/>
<dbReference type="Gene3D" id="2.130.10.10">
    <property type="entry name" value="YVTN repeat-like/Quinoprotein amine dehydrogenase"/>
    <property type="match status" value="2"/>
</dbReference>